<dbReference type="GeneID" id="118427109"/>
<comment type="caution">
    <text evidence="3">Lacks conserved residue(s) required for the propagation of feature annotation.</text>
</comment>
<comment type="similarity">
    <text evidence="1">Belongs to the neurexin family.</text>
</comment>
<dbReference type="InterPro" id="IPR000436">
    <property type="entry name" value="Sushi_SCR_CCP_dom"/>
</dbReference>
<evidence type="ECO:0000259" key="6">
    <source>
        <dbReference type="PROSITE" id="PS50923"/>
    </source>
</evidence>
<dbReference type="PROSITE" id="PS50092">
    <property type="entry name" value="TSP1"/>
    <property type="match status" value="1"/>
</dbReference>
<keyword evidence="2 3" id="KW-1015">Disulfide bond</keyword>
<evidence type="ECO:0000313" key="7">
    <source>
        <dbReference type="Proteomes" id="UP000001554"/>
    </source>
</evidence>
<proteinExistence type="inferred from homology"/>
<dbReference type="PRINTS" id="PR01705">
    <property type="entry name" value="TSP1REPEAT"/>
</dbReference>
<evidence type="ECO:0000256" key="4">
    <source>
        <dbReference type="SAM" id="MobiDB-lite"/>
    </source>
</evidence>
<accession>A0A9J7M1C5</accession>
<keyword evidence="7" id="KW-1185">Reference proteome</keyword>
<dbReference type="SMART" id="SM00231">
    <property type="entry name" value="FA58C"/>
    <property type="match status" value="1"/>
</dbReference>
<evidence type="ECO:0000313" key="8">
    <source>
        <dbReference type="RefSeq" id="XP_035692638.1"/>
    </source>
</evidence>
<reference evidence="7" key="1">
    <citation type="journal article" date="2020" name="Nat. Ecol. Evol.">
        <title>Deeply conserved synteny resolves early events in vertebrate evolution.</title>
        <authorList>
            <person name="Simakov O."/>
            <person name="Marletaz F."/>
            <person name="Yue J.X."/>
            <person name="O'Connell B."/>
            <person name="Jenkins J."/>
            <person name="Brandt A."/>
            <person name="Calef R."/>
            <person name="Tung C.H."/>
            <person name="Huang T.K."/>
            <person name="Schmutz J."/>
            <person name="Satoh N."/>
            <person name="Yu J.K."/>
            <person name="Putnam N.H."/>
            <person name="Green R.E."/>
            <person name="Rokhsar D.S."/>
        </authorList>
    </citation>
    <scope>NUCLEOTIDE SEQUENCE [LARGE SCALE GENOMIC DNA]</scope>
    <source>
        <strain evidence="7">S238N-H82</strain>
    </source>
</reference>
<evidence type="ECO:0000256" key="1">
    <source>
        <dbReference type="ARBA" id="ARBA00010241"/>
    </source>
</evidence>
<dbReference type="Gene3D" id="2.20.100.10">
    <property type="entry name" value="Thrombospondin type-1 (TSP1) repeat"/>
    <property type="match status" value="1"/>
</dbReference>
<dbReference type="SUPFAM" id="SSF49899">
    <property type="entry name" value="Concanavalin A-like lectins/glucanases"/>
    <property type="match status" value="1"/>
</dbReference>
<dbReference type="SUPFAM" id="SSF82895">
    <property type="entry name" value="TSP-1 type 1 repeat"/>
    <property type="match status" value="1"/>
</dbReference>
<dbReference type="PANTHER" id="PTHR47635:SF2">
    <property type="entry name" value="LAMG-LIKE JELLYROLL FOLD DOMAIN-CONTAINING PROTEIN"/>
    <property type="match status" value="1"/>
</dbReference>
<evidence type="ECO:0000256" key="3">
    <source>
        <dbReference type="PROSITE-ProRule" id="PRU00302"/>
    </source>
</evidence>
<dbReference type="SUPFAM" id="SSF49785">
    <property type="entry name" value="Galactose-binding domain-like"/>
    <property type="match status" value="1"/>
</dbReference>
<protein>
    <submittedName>
        <fullName evidence="8">Uncharacterized protein LOC118427109</fullName>
    </submittedName>
</protein>
<dbReference type="InterPro" id="IPR008979">
    <property type="entry name" value="Galactose-bd-like_sf"/>
</dbReference>
<gene>
    <name evidence="8" type="primary">LOC118427109</name>
</gene>
<dbReference type="OrthoDB" id="6071166at2759"/>
<dbReference type="Gene3D" id="2.10.70.10">
    <property type="entry name" value="Complement Module, domain 1"/>
    <property type="match status" value="1"/>
</dbReference>
<dbReference type="RefSeq" id="XP_035692638.1">
    <property type="nucleotide sequence ID" value="XM_035836745.1"/>
</dbReference>
<dbReference type="FunFam" id="2.20.100.10:FF:000001">
    <property type="entry name" value="semaphorin-5A isoform X1"/>
    <property type="match status" value="1"/>
</dbReference>
<name>A0A9J7M1C5_BRAFL</name>
<feature type="region of interest" description="Disordered" evidence="4">
    <location>
        <begin position="1"/>
        <end position="20"/>
    </location>
</feature>
<evidence type="ECO:0000259" key="5">
    <source>
        <dbReference type="PROSITE" id="PS50022"/>
    </source>
</evidence>
<dbReference type="AlphaFoldDB" id="A0A9J7M1C5"/>
<dbReference type="Pfam" id="PF00084">
    <property type="entry name" value="Sushi"/>
    <property type="match status" value="1"/>
</dbReference>
<reference evidence="8" key="2">
    <citation type="submission" date="2025-08" db="UniProtKB">
        <authorList>
            <consortium name="RefSeq"/>
        </authorList>
    </citation>
    <scope>IDENTIFICATION</scope>
    <source>
        <strain evidence="8">S238N-H82</strain>
        <tissue evidence="8">Testes</tissue>
    </source>
</reference>
<dbReference type="CDD" id="cd00033">
    <property type="entry name" value="CCP"/>
    <property type="match status" value="1"/>
</dbReference>
<dbReference type="PROSITE" id="PS01285">
    <property type="entry name" value="FA58C_1"/>
    <property type="match status" value="1"/>
</dbReference>
<feature type="domain" description="Sushi" evidence="6">
    <location>
        <begin position="420"/>
        <end position="476"/>
    </location>
</feature>
<evidence type="ECO:0000256" key="2">
    <source>
        <dbReference type="ARBA" id="ARBA00023157"/>
    </source>
</evidence>
<dbReference type="KEGG" id="bfo:118427109"/>
<dbReference type="Proteomes" id="UP000001554">
    <property type="component" value="Chromosome 12"/>
</dbReference>
<dbReference type="OMA" id="ISARDMC"/>
<dbReference type="Gene3D" id="2.60.120.200">
    <property type="match status" value="1"/>
</dbReference>
<dbReference type="InterPro" id="IPR013320">
    <property type="entry name" value="ConA-like_dom_sf"/>
</dbReference>
<dbReference type="SMART" id="SM00209">
    <property type="entry name" value="TSP1"/>
    <property type="match status" value="1"/>
</dbReference>
<feature type="domain" description="F5/8 type C" evidence="5">
    <location>
        <begin position="1"/>
        <end position="146"/>
    </location>
</feature>
<dbReference type="Pfam" id="PF00754">
    <property type="entry name" value="F5_F8_type_C"/>
    <property type="match status" value="1"/>
</dbReference>
<dbReference type="SUPFAM" id="SSF57535">
    <property type="entry name" value="Complement control module/SCR domain"/>
    <property type="match status" value="1"/>
</dbReference>
<dbReference type="InterPro" id="IPR035976">
    <property type="entry name" value="Sushi/SCR/CCP_sf"/>
</dbReference>
<dbReference type="SMART" id="SM00032">
    <property type="entry name" value="CCP"/>
    <property type="match status" value="1"/>
</dbReference>
<dbReference type="Gene3D" id="2.60.120.260">
    <property type="entry name" value="Galactose-binding domain-like"/>
    <property type="match status" value="1"/>
</dbReference>
<dbReference type="PANTHER" id="PTHR47635">
    <property type="entry name" value="CUB DOMAIN-CONTAINING PROTEIN"/>
    <property type="match status" value="1"/>
</dbReference>
<organism evidence="7 8">
    <name type="scientific">Branchiostoma floridae</name>
    <name type="common">Florida lancelet</name>
    <name type="synonym">Amphioxus</name>
    <dbReference type="NCBI Taxonomy" id="7739"/>
    <lineage>
        <taxon>Eukaryota</taxon>
        <taxon>Metazoa</taxon>
        <taxon>Chordata</taxon>
        <taxon>Cephalochordata</taxon>
        <taxon>Leptocardii</taxon>
        <taxon>Amphioxiformes</taxon>
        <taxon>Branchiostomatidae</taxon>
        <taxon>Branchiostoma</taxon>
    </lineage>
</organism>
<dbReference type="InterPro" id="IPR036383">
    <property type="entry name" value="TSP1_rpt_sf"/>
</dbReference>
<dbReference type="CDD" id="cd00057">
    <property type="entry name" value="FA58C"/>
    <property type="match status" value="1"/>
</dbReference>
<dbReference type="FunFam" id="2.60.120.260:FF:000016">
    <property type="entry name" value="Contactin-associated protein-like 4 isoform 1"/>
    <property type="match status" value="1"/>
</dbReference>
<dbReference type="InterPro" id="IPR000884">
    <property type="entry name" value="TSP1_rpt"/>
</dbReference>
<dbReference type="InterPro" id="IPR000421">
    <property type="entry name" value="FA58C"/>
</dbReference>
<dbReference type="PROSITE" id="PS50923">
    <property type="entry name" value="SUSHI"/>
    <property type="match status" value="1"/>
</dbReference>
<feature type="disulfide bond" evidence="3">
    <location>
        <begin position="447"/>
        <end position="474"/>
    </location>
</feature>
<dbReference type="Pfam" id="PF13385">
    <property type="entry name" value="Laminin_G_3"/>
    <property type="match status" value="1"/>
</dbReference>
<dbReference type="Pfam" id="PF00090">
    <property type="entry name" value="TSP_1"/>
    <property type="match status" value="1"/>
</dbReference>
<keyword evidence="3" id="KW-0768">Sushi</keyword>
<sequence>MENGMIPDENITASSTHGDCSTGSARLYTVLDEQTSGWCPLTTDADQWLQINLGSEVKVAGVATQGQGGGLSDAWVTSYKLLYSLDGDTWNVILDDQGRQKVFSGNIDTQSAVTNMLDRSVIASYVRFQPQTWYQSIVMRVEVLGSYFKTVNSSWTEWGPWTECSVTCDNGQRTRERTCMPPVPMCGGTNKCVGSSTETEECTHGVRCTAIGGLWHLNGDCGLLDITGNGNDGTAQGTQLAEGPEGETEGSYLFLGTSSSYVDIPNNGALDTRYSITILAQIFPTSTLGPVFVYAADAEPVVRLTLAQYDSMHFIFSLADRTGTVTTHVTAPNVTLNSWNNVAASYNYSSGEMFVWHEGVKVKSQWLGPRESRTQLPIRLGAVDGYGDFLFSGRISCLQVYGYAMSPEEISVAQGKCAAIRCPKLSAPRNGIMTGCNSFNHTVQFVCDEGFILGGASNATCQEDGSWSDNVPICIGGFGDLGGGMGG</sequence>
<dbReference type="PROSITE" id="PS50022">
    <property type="entry name" value="FA58C_3"/>
    <property type="match status" value="1"/>
</dbReference>
<feature type="compositionally biased region" description="Polar residues" evidence="4">
    <location>
        <begin position="11"/>
        <end position="20"/>
    </location>
</feature>